<dbReference type="Proteomes" id="UP001501237">
    <property type="component" value="Unassembled WGS sequence"/>
</dbReference>
<keyword evidence="2" id="KW-1003">Cell membrane</keyword>
<sequence>MHEKTEDVTSYLAMELTLRVGELMLAGGESAERVERAIIHLGQVYGLPRIEANVTLAAISVSYLPGLGRQPVTGERMVRRRSANFTRLVALQRLIGDAESGRLPLDGASERLRKIISAPAPYPSWLLHGALAMIGGAGAILVGGGAWAAAAAFAATLCGDRTGAWLGRRGVAEFFQVAVAAAIGALMAVLLVAADSPVSSGSVVVGVVIALIPGRALVASLQDGIAGDYMTGTVRLVETMFIIAAILAGVGFTIYLGNRLGVAISLNNLPYAQIKTSPAPLMAAGVISAAFAVYVMAPRTWLVSATLGGMAAWILFVNLLHLKLPAAAATLVATVGLGIVGTGYARARDVPPLVAVLPCLTPLMPGTLMYRALLEITTDHPGSGVLTLVEAVSTALALGAGVILGAEILRAVIPVRDRAVRVMLPVTRRVRR</sequence>
<evidence type="ECO:0000256" key="3">
    <source>
        <dbReference type="ARBA" id="ARBA00022692"/>
    </source>
</evidence>
<feature type="transmembrane region" description="Helical" evidence="7">
    <location>
        <begin position="200"/>
        <end position="218"/>
    </location>
</feature>
<evidence type="ECO:0000256" key="1">
    <source>
        <dbReference type="ARBA" id="ARBA00004651"/>
    </source>
</evidence>
<dbReference type="RefSeq" id="WP_344828263.1">
    <property type="nucleotide sequence ID" value="NZ_BAAAUV010000006.1"/>
</dbReference>
<evidence type="ECO:0000259" key="9">
    <source>
        <dbReference type="Pfam" id="PF12821"/>
    </source>
</evidence>
<feature type="transmembrane region" description="Helical" evidence="7">
    <location>
        <begin position="170"/>
        <end position="194"/>
    </location>
</feature>
<evidence type="ECO:0000256" key="5">
    <source>
        <dbReference type="ARBA" id="ARBA00023136"/>
    </source>
</evidence>
<comment type="similarity">
    <text evidence="6">Belongs to the ThrE exporter (TC 2.A.79) family.</text>
</comment>
<dbReference type="InterPro" id="IPR024528">
    <property type="entry name" value="ThrE_2"/>
</dbReference>
<protein>
    <recommendedName>
        <fullName evidence="12">Threonine/serine exporter family protein</fullName>
    </recommendedName>
</protein>
<accession>A0ABP6Q932</accession>
<dbReference type="InterPro" id="IPR050539">
    <property type="entry name" value="ThrE_Dicarb/AminoAcid_Exp"/>
</dbReference>
<feature type="transmembrane region" description="Helical" evidence="7">
    <location>
        <begin position="277"/>
        <end position="295"/>
    </location>
</feature>
<evidence type="ECO:0000256" key="6">
    <source>
        <dbReference type="ARBA" id="ARBA00034125"/>
    </source>
</evidence>
<feature type="domain" description="Threonine/serine exporter-like N-terminal" evidence="8">
    <location>
        <begin position="16"/>
        <end position="256"/>
    </location>
</feature>
<feature type="transmembrane region" description="Helical" evidence="7">
    <location>
        <begin position="326"/>
        <end position="345"/>
    </location>
</feature>
<comment type="subcellular location">
    <subcellularLocation>
        <location evidence="1">Cell membrane</location>
        <topology evidence="1">Multi-pass membrane protein</topology>
    </subcellularLocation>
</comment>
<dbReference type="EMBL" id="BAAAUV010000006">
    <property type="protein sequence ID" value="GAA3211484.1"/>
    <property type="molecule type" value="Genomic_DNA"/>
</dbReference>
<evidence type="ECO:0008006" key="12">
    <source>
        <dbReference type="Google" id="ProtNLM"/>
    </source>
</evidence>
<dbReference type="Pfam" id="PF12821">
    <property type="entry name" value="ThrE_2"/>
    <property type="match status" value="1"/>
</dbReference>
<evidence type="ECO:0000313" key="10">
    <source>
        <dbReference type="EMBL" id="GAA3211484.1"/>
    </source>
</evidence>
<keyword evidence="3 7" id="KW-0812">Transmembrane</keyword>
<evidence type="ECO:0000256" key="2">
    <source>
        <dbReference type="ARBA" id="ARBA00022475"/>
    </source>
</evidence>
<evidence type="ECO:0000256" key="4">
    <source>
        <dbReference type="ARBA" id="ARBA00022989"/>
    </source>
</evidence>
<gene>
    <name evidence="10" type="ORF">GCM10010468_30210</name>
</gene>
<organism evidence="10 11">
    <name type="scientific">Actinocorallia longicatena</name>
    <dbReference type="NCBI Taxonomy" id="111803"/>
    <lineage>
        <taxon>Bacteria</taxon>
        <taxon>Bacillati</taxon>
        <taxon>Actinomycetota</taxon>
        <taxon>Actinomycetes</taxon>
        <taxon>Streptosporangiales</taxon>
        <taxon>Thermomonosporaceae</taxon>
        <taxon>Actinocorallia</taxon>
    </lineage>
</organism>
<keyword evidence="5 7" id="KW-0472">Membrane</keyword>
<keyword evidence="4 7" id="KW-1133">Transmembrane helix</keyword>
<proteinExistence type="inferred from homology"/>
<evidence type="ECO:0000259" key="8">
    <source>
        <dbReference type="Pfam" id="PF06738"/>
    </source>
</evidence>
<name>A0ABP6Q932_9ACTN</name>
<dbReference type="InterPro" id="IPR010619">
    <property type="entry name" value="ThrE-like_N"/>
</dbReference>
<feature type="transmembrane region" description="Helical" evidence="7">
    <location>
        <begin position="352"/>
        <end position="373"/>
    </location>
</feature>
<feature type="domain" description="Threonine/Serine exporter ThrE" evidence="9">
    <location>
        <begin position="283"/>
        <end position="404"/>
    </location>
</feature>
<keyword evidence="11" id="KW-1185">Reference proteome</keyword>
<feature type="transmembrane region" description="Helical" evidence="7">
    <location>
        <begin position="393"/>
        <end position="413"/>
    </location>
</feature>
<feature type="transmembrane region" description="Helical" evidence="7">
    <location>
        <begin position="239"/>
        <end position="257"/>
    </location>
</feature>
<feature type="transmembrane region" description="Helical" evidence="7">
    <location>
        <begin position="302"/>
        <end position="320"/>
    </location>
</feature>
<feature type="transmembrane region" description="Helical" evidence="7">
    <location>
        <begin position="125"/>
        <end position="158"/>
    </location>
</feature>
<dbReference type="PANTHER" id="PTHR34390">
    <property type="entry name" value="UPF0442 PROTEIN YJJB-RELATED"/>
    <property type="match status" value="1"/>
</dbReference>
<reference evidence="11" key="1">
    <citation type="journal article" date="2019" name="Int. J. Syst. Evol. Microbiol.">
        <title>The Global Catalogue of Microorganisms (GCM) 10K type strain sequencing project: providing services to taxonomists for standard genome sequencing and annotation.</title>
        <authorList>
            <consortium name="The Broad Institute Genomics Platform"/>
            <consortium name="The Broad Institute Genome Sequencing Center for Infectious Disease"/>
            <person name="Wu L."/>
            <person name="Ma J."/>
        </authorList>
    </citation>
    <scope>NUCLEOTIDE SEQUENCE [LARGE SCALE GENOMIC DNA]</scope>
    <source>
        <strain evidence="11">JCM 9377</strain>
    </source>
</reference>
<comment type="caution">
    <text evidence="10">The sequence shown here is derived from an EMBL/GenBank/DDBJ whole genome shotgun (WGS) entry which is preliminary data.</text>
</comment>
<evidence type="ECO:0000256" key="7">
    <source>
        <dbReference type="SAM" id="Phobius"/>
    </source>
</evidence>
<dbReference type="Pfam" id="PF06738">
    <property type="entry name" value="ThrE"/>
    <property type="match status" value="1"/>
</dbReference>
<evidence type="ECO:0000313" key="11">
    <source>
        <dbReference type="Proteomes" id="UP001501237"/>
    </source>
</evidence>